<dbReference type="RefSeq" id="WP_159553673.1">
    <property type="nucleotide sequence ID" value="NZ_CP035042.1"/>
</dbReference>
<sequence length="199" mass="23028">MPRLWTTRLRHGLLLALLLLTSACEAEPRRYDFTVQPFGGPRGWPVWVEELTFDDTWRSPAGNLSVGFEYSPPRSGSYIHLAHPVTAPSSVQARWFSYRTQTFYEIDLALPDTNALLQQWYRDYPLPDYLHYLMVGFSGRGEAKVWWRARCRACGGDRSRDFHAPIVESAWAEEAEGDPGRYRNRTQEYVNESVIPSPW</sequence>
<accession>A0A6I6ST45</accession>
<keyword evidence="1" id="KW-0732">Signal</keyword>
<name>A0A6I6ST45_9GAMM</name>
<gene>
    <name evidence="2" type="ORF">EKK97_17000</name>
</gene>
<dbReference type="KEGG" id="htx:EKK97_17000"/>
<reference evidence="2 3" key="1">
    <citation type="submission" date="2019-01" db="EMBL/GenBank/DDBJ databases">
        <title>Complete genome of a denitifying bacterium Halomons sp. BC-M4-5.</title>
        <authorList>
            <person name="Wang L."/>
            <person name="Shao Z."/>
        </authorList>
    </citation>
    <scope>NUCLEOTIDE SEQUENCE [LARGE SCALE GENOMIC DNA]</scope>
    <source>
        <strain evidence="2 3">BC-M4-5</strain>
    </source>
</reference>
<dbReference type="Proteomes" id="UP000464013">
    <property type="component" value="Chromosome"/>
</dbReference>
<dbReference type="Pfam" id="PF11153">
    <property type="entry name" value="DUF2931"/>
    <property type="match status" value="1"/>
</dbReference>
<evidence type="ECO:0000256" key="1">
    <source>
        <dbReference type="SAM" id="SignalP"/>
    </source>
</evidence>
<dbReference type="OrthoDB" id="6369105at2"/>
<dbReference type="PROSITE" id="PS51257">
    <property type="entry name" value="PROKAR_LIPOPROTEIN"/>
    <property type="match status" value="1"/>
</dbReference>
<feature type="signal peptide" evidence="1">
    <location>
        <begin position="1"/>
        <end position="26"/>
    </location>
</feature>
<dbReference type="AlphaFoldDB" id="A0A6I6ST45"/>
<organism evidence="2 3">
    <name type="scientific">Billgrantia tianxiuensis</name>
    <dbReference type="NCBI Taxonomy" id="2497861"/>
    <lineage>
        <taxon>Bacteria</taxon>
        <taxon>Pseudomonadati</taxon>
        <taxon>Pseudomonadota</taxon>
        <taxon>Gammaproteobacteria</taxon>
        <taxon>Oceanospirillales</taxon>
        <taxon>Halomonadaceae</taxon>
        <taxon>Billgrantia</taxon>
    </lineage>
</organism>
<evidence type="ECO:0000313" key="2">
    <source>
        <dbReference type="EMBL" id="QHC50937.1"/>
    </source>
</evidence>
<feature type="chain" id="PRO_5026087904" evidence="1">
    <location>
        <begin position="27"/>
        <end position="199"/>
    </location>
</feature>
<protein>
    <submittedName>
        <fullName evidence="2">DUF2931 family protein</fullName>
    </submittedName>
</protein>
<proteinExistence type="predicted"/>
<dbReference type="InterPro" id="IPR021326">
    <property type="entry name" value="DUF2931"/>
</dbReference>
<dbReference type="EMBL" id="CP035042">
    <property type="protein sequence ID" value="QHC50937.1"/>
    <property type="molecule type" value="Genomic_DNA"/>
</dbReference>
<evidence type="ECO:0000313" key="3">
    <source>
        <dbReference type="Proteomes" id="UP000464013"/>
    </source>
</evidence>
<keyword evidence="3" id="KW-1185">Reference proteome</keyword>